<dbReference type="PRINTS" id="PR01009">
    <property type="entry name" value="FLGMRINGFLIF"/>
</dbReference>
<keyword evidence="11" id="KW-0282">Flagellum</keyword>
<gene>
    <name evidence="11" type="ORF">MNBD_NITROSPINAE05-582</name>
</gene>
<dbReference type="AlphaFoldDB" id="A0A3B1CMN3"/>
<evidence type="ECO:0000313" key="11">
    <source>
        <dbReference type="EMBL" id="VAX31419.1"/>
    </source>
</evidence>
<keyword evidence="7" id="KW-0472">Membrane</keyword>
<dbReference type="GO" id="GO:0003774">
    <property type="term" value="F:cytoskeletal motor activity"/>
    <property type="evidence" value="ECO:0007669"/>
    <property type="project" value="InterPro"/>
</dbReference>
<evidence type="ECO:0000256" key="1">
    <source>
        <dbReference type="ARBA" id="ARBA00004117"/>
    </source>
</evidence>
<keyword evidence="11" id="KW-0966">Cell projection</keyword>
<keyword evidence="8" id="KW-0975">Bacterial flagellum</keyword>
<dbReference type="PANTHER" id="PTHR30046:SF0">
    <property type="entry name" value="FLAGELLAR M-RING PROTEIN"/>
    <property type="match status" value="1"/>
</dbReference>
<sequence>MDKAFTFFKQLSERFQGLQQGQKLAVFILVAAGIGSLFTMSLWLKTPDYQLLYAKLTPTDAAKIVDVLKSNKTPYELSQGGQTIHVPANAIYETRLMLASEGLPEGGEVGMEIFDDNSLGMTEFIQKLNYQRALQGELSRTIQSLDAVDQARVHLVIPKDTLFLKEKPRGKASVTIKIKPGKSITSEQTQGIVHLIAASVEGISAQDVVVVDLKGNLLSGDQASSGSSMRTSSNYQHKLMVEKELQDNIIRMLENALGVGTVIAQVSTTLDFELVDRTEEIFDPDSQVVRSEQLVSESTLGALPPGGVPGAQGLVPGGTGQAPAGGQPAKRDKENQTFNYEINKIVRQISKPIGTIKKLSVAVLIDGTVAGDPPEYQPRSEEDMAKYLPIIKSAIGYNEKRGDQIQLENIQFDRTFEQEGQERLAKAETMELVFKIVQYVLGALFILLFFTRVIRPMMNWMTTSLEVVPEAQGQLTSSEMDAIQEEKKSLGAAVDNEAAEIRKAVVEFADNDPKFTAGIVRKWLREKTPSS</sequence>
<evidence type="ECO:0000256" key="4">
    <source>
        <dbReference type="ARBA" id="ARBA00022475"/>
    </source>
</evidence>
<dbReference type="NCBIfam" id="TIGR00206">
    <property type="entry name" value="fliF"/>
    <property type="match status" value="1"/>
</dbReference>
<protein>
    <submittedName>
        <fullName evidence="11">Flagellar M-ring protein FliF</fullName>
    </submittedName>
</protein>
<evidence type="ECO:0000256" key="3">
    <source>
        <dbReference type="ARBA" id="ARBA00007971"/>
    </source>
</evidence>
<evidence type="ECO:0000256" key="8">
    <source>
        <dbReference type="ARBA" id="ARBA00023143"/>
    </source>
</evidence>
<dbReference type="EMBL" id="UOGG01000156">
    <property type="protein sequence ID" value="VAX31419.1"/>
    <property type="molecule type" value="Genomic_DNA"/>
</dbReference>
<comment type="subcellular location">
    <subcellularLocation>
        <location evidence="1">Bacterial flagellum basal body</location>
    </subcellularLocation>
    <subcellularLocation>
        <location evidence="2">Cell membrane</location>
        <topology evidence="2">Multi-pass membrane protein</topology>
    </subcellularLocation>
</comment>
<keyword evidence="6" id="KW-1133">Transmembrane helix</keyword>
<evidence type="ECO:0000259" key="10">
    <source>
        <dbReference type="Pfam" id="PF08345"/>
    </source>
</evidence>
<dbReference type="PIRSF" id="PIRSF004862">
    <property type="entry name" value="FliF"/>
    <property type="match status" value="1"/>
</dbReference>
<organism evidence="11">
    <name type="scientific">hydrothermal vent metagenome</name>
    <dbReference type="NCBI Taxonomy" id="652676"/>
    <lineage>
        <taxon>unclassified sequences</taxon>
        <taxon>metagenomes</taxon>
        <taxon>ecological metagenomes</taxon>
    </lineage>
</organism>
<reference evidence="11" key="1">
    <citation type="submission" date="2018-06" db="EMBL/GenBank/DDBJ databases">
        <authorList>
            <person name="Zhirakovskaya E."/>
        </authorList>
    </citation>
    <scope>NUCLEOTIDE SEQUENCE</scope>
</reference>
<evidence type="ECO:0000256" key="6">
    <source>
        <dbReference type="ARBA" id="ARBA00022989"/>
    </source>
</evidence>
<dbReference type="InterPro" id="IPR013556">
    <property type="entry name" value="Flag_M-ring_C"/>
</dbReference>
<dbReference type="GO" id="GO:0071973">
    <property type="term" value="P:bacterial-type flagellum-dependent cell motility"/>
    <property type="evidence" value="ECO:0007669"/>
    <property type="project" value="InterPro"/>
</dbReference>
<dbReference type="InterPro" id="IPR000067">
    <property type="entry name" value="FlgMring_FliF"/>
</dbReference>
<dbReference type="InterPro" id="IPR045851">
    <property type="entry name" value="AMP-bd_C_sf"/>
</dbReference>
<keyword evidence="11" id="KW-0969">Cilium</keyword>
<dbReference type="Pfam" id="PF01514">
    <property type="entry name" value="YscJ_FliF"/>
    <property type="match status" value="1"/>
</dbReference>
<evidence type="ECO:0000256" key="7">
    <source>
        <dbReference type="ARBA" id="ARBA00023136"/>
    </source>
</evidence>
<feature type="domain" description="Flagellar M-ring N-terminal" evidence="9">
    <location>
        <begin position="45"/>
        <end position="219"/>
    </location>
</feature>
<dbReference type="GO" id="GO:0009431">
    <property type="term" value="C:bacterial-type flagellum basal body, MS ring"/>
    <property type="evidence" value="ECO:0007669"/>
    <property type="project" value="InterPro"/>
</dbReference>
<dbReference type="InterPro" id="IPR006182">
    <property type="entry name" value="FliF_N_dom"/>
</dbReference>
<dbReference type="GO" id="GO:0005886">
    <property type="term" value="C:plasma membrane"/>
    <property type="evidence" value="ECO:0007669"/>
    <property type="project" value="UniProtKB-SubCell"/>
</dbReference>
<dbReference type="PANTHER" id="PTHR30046">
    <property type="entry name" value="FLAGELLAR M-RING PROTEIN"/>
    <property type="match status" value="1"/>
</dbReference>
<keyword evidence="4" id="KW-1003">Cell membrane</keyword>
<dbReference type="Gene3D" id="3.30.300.30">
    <property type="match status" value="1"/>
</dbReference>
<name>A0A3B1CMN3_9ZZZZ</name>
<dbReference type="InterPro" id="IPR043427">
    <property type="entry name" value="YscJ/FliF"/>
</dbReference>
<keyword evidence="5" id="KW-0812">Transmembrane</keyword>
<comment type="similarity">
    <text evidence="3">Belongs to the FliF family.</text>
</comment>
<evidence type="ECO:0000259" key="9">
    <source>
        <dbReference type="Pfam" id="PF01514"/>
    </source>
</evidence>
<proteinExistence type="inferred from homology"/>
<evidence type="ECO:0000256" key="5">
    <source>
        <dbReference type="ARBA" id="ARBA00022692"/>
    </source>
</evidence>
<dbReference type="Pfam" id="PF08345">
    <property type="entry name" value="YscJ_FliF_C"/>
    <property type="match status" value="1"/>
</dbReference>
<accession>A0A3B1CMN3</accession>
<feature type="domain" description="Flagellar M-ring C-terminal" evidence="10">
    <location>
        <begin position="253"/>
        <end position="412"/>
    </location>
</feature>
<evidence type="ECO:0000256" key="2">
    <source>
        <dbReference type="ARBA" id="ARBA00004651"/>
    </source>
</evidence>